<dbReference type="EMBL" id="KI657759">
    <property type="protein sequence ID" value="ETN85315.1"/>
    <property type="molecule type" value="Genomic_DNA"/>
</dbReference>
<dbReference type="MEROPS" id="M12.319"/>
<dbReference type="OrthoDB" id="291007at2759"/>
<evidence type="ECO:0000313" key="3">
    <source>
        <dbReference type="EMBL" id="ETN85315.1"/>
    </source>
</evidence>
<dbReference type="Pfam" id="PF01400">
    <property type="entry name" value="Astacin"/>
    <property type="match status" value="1"/>
</dbReference>
<protein>
    <recommendedName>
        <fullName evidence="1">Metalloendopeptidase</fullName>
        <ecNumber evidence="1">3.4.24.-</ecNumber>
    </recommendedName>
</protein>
<proteinExistence type="predicted"/>
<keyword evidence="1" id="KW-0645">Protease</keyword>
<accession>W2TTC3</accession>
<evidence type="ECO:0000256" key="1">
    <source>
        <dbReference type="RuleBase" id="RU361183"/>
    </source>
</evidence>
<dbReference type="GO" id="GO:0006508">
    <property type="term" value="P:proteolysis"/>
    <property type="evidence" value="ECO:0007669"/>
    <property type="project" value="UniProtKB-KW"/>
</dbReference>
<dbReference type="GO" id="GO:0004222">
    <property type="term" value="F:metalloendopeptidase activity"/>
    <property type="evidence" value="ECO:0007669"/>
    <property type="project" value="UniProtKB-UniRule"/>
</dbReference>
<dbReference type="EC" id="3.4.24.-" evidence="1"/>
<dbReference type="PANTHER" id="PTHR10127:SF849">
    <property type="entry name" value="ZINC METALLOPROTEINASE NAS-36"/>
    <property type="match status" value="1"/>
</dbReference>
<dbReference type="GO" id="GO:0046872">
    <property type="term" value="F:metal ion binding"/>
    <property type="evidence" value="ECO:0007669"/>
    <property type="project" value="UniProtKB-KW"/>
</dbReference>
<gene>
    <name evidence="3" type="ORF">NECAME_16821</name>
</gene>
<keyword evidence="1" id="KW-0862">Zinc</keyword>
<dbReference type="SUPFAM" id="SSF55486">
    <property type="entry name" value="Metalloproteases ('zincins'), catalytic domain"/>
    <property type="match status" value="1"/>
</dbReference>
<keyword evidence="1" id="KW-0482">Metalloprotease</keyword>
<dbReference type="PANTHER" id="PTHR10127">
    <property type="entry name" value="DISCOIDIN, CUB, EGF, LAMININ , AND ZINC METALLOPROTEASE DOMAIN CONTAINING"/>
    <property type="match status" value="1"/>
</dbReference>
<comment type="cofactor">
    <cofactor evidence="1">
        <name>Zn(2+)</name>
        <dbReference type="ChEBI" id="CHEBI:29105"/>
    </cofactor>
    <text evidence="1">Binds 1 zinc ion per subunit.</text>
</comment>
<dbReference type="InterPro" id="IPR001506">
    <property type="entry name" value="Peptidase_M12A"/>
</dbReference>
<dbReference type="KEGG" id="nai:NECAME_16821"/>
<sequence>MPEGSFVSEKDKAIIVFRSQLSNDVGFKLQARANLAQAKRLAVKVMKAQSCKTSGVIEHEIGHAIGLWHEQSRPDAQSYIKARIHIFKTSPMRTNLWF</sequence>
<dbReference type="AlphaFoldDB" id="W2TTC3"/>
<dbReference type="Gene3D" id="3.40.390.10">
    <property type="entry name" value="Collagenase (Catalytic Domain)"/>
    <property type="match status" value="1"/>
</dbReference>
<dbReference type="PRINTS" id="PR00480">
    <property type="entry name" value="ASTACIN"/>
</dbReference>
<keyword evidence="4" id="KW-1185">Reference proteome</keyword>
<keyword evidence="1" id="KW-0479">Metal-binding</keyword>
<name>W2TTC3_NECAM</name>
<dbReference type="Proteomes" id="UP000053676">
    <property type="component" value="Unassembled WGS sequence"/>
</dbReference>
<reference evidence="4" key="1">
    <citation type="journal article" date="2014" name="Nat. Genet.">
        <title>Genome of the human hookworm Necator americanus.</title>
        <authorList>
            <person name="Tang Y.T."/>
            <person name="Gao X."/>
            <person name="Rosa B.A."/>
            <person name="Abubucker S."/>
            <person name="Hallsworth-Pepin K."/>
            <person name="Martin J."/>
            <person name="Tyagi R."/>
            <person name="Heizer E."/>
            <person name="Zhang X."/>
            <person name="Bhonagiri-Palsikar V."/>
            <person name="Minx P."/>
            <person name="Warren W.C."/>
            <person name="Wang Q."/>
            <person name="Zhan B."/>
            <person name="Hotez P.J."/>
            <person name="Sternberg P.W."/>
            <person name="Dougall A."/>
            <person name="Gaze S.T."/>
            <person name="Mulvenna J."/>
            <person name="Sotillo J."/>
            <person name="Ranganathan S."/>
            <person name="Rabelo E.M."/>
            <person name="Wilson R.K."/>
            <person name="Felgner P.L."/>
            <person name="Bethony J."/>
            <person name="Hawdon J.M."/>
            <person name="Gasser R.B."/>
            <person name="Loukas A."/>
            <person name="Mitreva M."/>
        </authorList>
    </citation>
    <scope>NUCLEOTIDE SEQUENCE [LARGE SCALE GENOMIC DNA]</scope>
</reference>
<feature type="domain" description="Peptidase M12A" evidence="2">
    <location>
        <begin position="45"/>
        <end position="83"/>
    </location>
</feature>
<keyword evidence="1" id="KW-0378">Hydrolase</keyword>
<organism evidence="3 4">
    <name type="scientific">Necator americanus</name>
    <name type="common">Human hookworm</name>
    <dbReference type="NCBI Taxonomy" id="51031"/>
    <lineage>
        <taxon>Eukaryota</taxon>
        <taxon>Metazoa</taxon>
        <taxon>Ecdysozoa</taxon>
        <taxon>Nematoda</taxon>
        <taxon>Chromadorea</taxon>
        <taxon>Rhabditida</taxon>
        <taxon>Rhabditina</taxon>
        <taxon>Rhabditomorpha</taxon>
        <taxon>Strongyloidea</taxon>
        <taxon>Ancylostomatidae</taxon>
        <taxon>Bunostominae</taxon>
        <taxon>Necator</taxon>
    </lineage>
</organism>
<evidence type="ECO:0000259" key="2">
    <source>
        <dbReference type="Pfam" id="PF01400"/>
    </source>
</evidence>
<dbReference type="InterPro" id="IPR024079">
    <property type="entry name" value="MetalloPept_cat_dom_sf"/>
</dbReference>
<evidence type="ECO:0000313" key="4">
    <source>
        <dbReference type="Proteomes" id="UP000053676"/>
    </source>
</evidence>